<evidence type="ECO:0000313" key="1">
    <source>
        <dbReference type="EMBL" id="GBP04825.1"/>
    </source>
</evidence>
<comment type="caution">
    <text evidence="1">The sequence shown here is derived from an EMBL/GenBank/DDBJ whole genome shotgun (WGS) entry which is preliminary data.</text>
</comment>
<accession>A0A4C1SS69</accession>
<evidence type="ECO:0000313" key="2">
    <source>
        <dbReference type="Proteomes" id="UP000299102"/>
    </source>
</evidence>
<reference evidence="1 2" key="1">
    <citation type="journal article" date="2019" name="Commun. Biol.">
        <title>The bagworm genome reveals a unique fibroin gene that provides high tensile strength.</title>
        <authorList>
            <person name="Kono N."/>
            <person name="Nakamura H."/>
            <person name="Ohtoshi R."/>
            <person name="Tomita M."/>
            <person name="Numata K."/>
            <person name="Arakawa K."/>
        </authorList>
    </citation>
    <scope>NUCLEOTIDE SEQUENCE [LARGE SCALE GENOMIC DNA]</scope>
</reference>
<sequence>MTFTLAGEVFPLRYRSLASGISTLFCIRIFLNYCTTPLAGGSIRSACRRGGAVPGGGDAAAAETKDRTLRDIGTSSGSVTLFRRTTLSSPSVLISVMKSRL</sequence>
<name>A0A4C1SS69_EUMVA</name>
<dbReference type="EMBL" id="BGZK01000015">
    <property type="protein sequence ID" value="GBP04825.1"/>
    <property type="molecule type" value="Genomic_DNA"/>
</dbReference>
<gene>
    <name evidence="1" type="ORF">EVAR_3739_1</name>
</gene>
<proteinExistence type="predicted"/>
<keyword evidence="2" id="KW-1185">Reference proteome</keyword>
<dbReference type="Proteomes" id="UP000299102">
    <property type="component" value="Unassembled WGS sequence"/>
</dbReference>
<organism evidence="1 2">
    <name type="scientific">Eumeta variegata</name>
    <name type="common">Bagworm moth</name>
    <name type="synonym">Eumeta japonica</name>
    <dbReference type="NCBI Taxonomy" id="151549"/>
    <lineage>
        <taxon>Eukaryota</taxon>
        <taxon>Metazoa</taxon>
        <taxon>Ecdysozoa</taxon>
        <taxon>Arthropoda</taxon>
        <taxon>Hexapoda</taxon>
        <taxon>Insecta</taxon>
        <taxon>Pterygota</taxon>
        <taxon>Neoptera</taxon>
        <taxon>Endopterygota</taxon>
        <taxon>Lepidoptera</taxon>
        <taxon>Glossata</taxon>
        <taxon>Ditrysia</taxon>
        <taxon>Tineoidea</taxon>
        <taxon>Psychidae</taxon>
        <taxon>Oiketicinae</taxon>
        <taxon>Eumeta</taxon>
    </lineage>
</organism>
<protein>
    <submittedName>
        <fullName evidence="1">Uncharacterized protein</fullName>
    </submittedName>
</protein>
<dbReference type="AlphaFoldDB" id="A0A4C1SS69"/>